<gene>
    <name evidence="1" type="ORF">FH972_022683</name>
</gene>
<organism evidence="1 2">
    <name type="scientific">Carpinus fangiana</name>
    <dbReference type="NCBI Taxonomy" id="176857"/>
    <lineage>
        <taxon>Eukaryota</taxon>
        <taxon>Viridiplantae</taxon>
        <taxon>Streptophyta</taxon>
        <taxon>Embryophyta</taxon>
        <taxon>Tracheophyta</taxon>
        <taxon>Spermatophyta</taxon>
        <taxon>Magnoliopsida</taxon>
        <taxon>eudicotyledons</taxon>
        <taxon>Gunneridae</taxon>
        <taxon>Pentapetalae</taxon>
        <taxon>rosids</taxon>
        <taxon>fabids</taxon>
        <taxon>Fagales</taxon>
        <taxon>Betulaceae</taxon>
        <taxon>Carpinus</taxon>
    </lineage>
</organism>
<dbReference type="EMBL" id="VIBQ01000012">
    <property type="protein sequence ID" value="KAB8343089.1"/>
    <property type="molecule type" value="Genomic_DNA"/>
</dbReference>
<evidence type="ECO:0000313" key="1">
    <source>
        <dbReference type="EMBL" id="KAB8343089.1"/>
    </source>
</evidence>
<dbReference type="AlphaFoldDB" id="A0A5N6KTB9"/>
<sequence>MAETGPGLGEDIPGKLGMDQDVYGGVWTSHCVCRWRRLRASSGPRGWAGVIPPLPGGPSHAVCAWPTSTHIDPRAGATGKGGRGRVRASIGSRQAVGMGSSIMYAANDSPPIHANFPPLDRGLGHASSASVSVWIQTATQCSCRACLLVSCLSSPVTAGDPLPLLTTCYSSPPVNVWPLPFLDWHIPDMRAPCSRLTITSAGRCLVVLPLAMGEGGVALVDHVMVGHRMGKHLDLLHPM</sequence>
<name>A0A5N6KTB9_9ROSI</name>
<proteinExistence type="predicted"/>
<reference evidence="1 2" key="1">
    <citation type="submission" date="2019-06" db="EMBL/GenBank/DDBJ databases">
        <title>A chromosomal-level reference genome of Carpinus fangiana (Coryloideae, Betulaceae).</title>
        <authorList>
            <person name="Yang X."/>
            <person name="Wang Z."/>
            <person name="Zhang L."/>
            <person name="Hao G."/>
            <person name="Liu J."/>
            <person name="Yang Y."/>
        </authorList>
    </citation>
    <scope>NUCLEOTIDE SEQUENCE [LARGE SCALE GENOMIC DNA]</scope>
    <source>
        <strain evidence="1">Cfa_2016G</strain>
        <tissue evidence="1">Leaf</tissue>
    </source>
</reference>
<protein>
    <submittedName>
        <fullName evidence="1">Uncharacterized protein</fullName>
    </submittedName>
</protein>
<dbReference type="Proteomes" id="UP000327013">
    <property type="component" value="Unassembled WGS sequence"/>
</dbReference>
<keyword evidence="2" id="KW-1185">Reference proteome</keyword>
<comment type="caution">
    <text evidence="1">The sequence shown here is derived from an EMBL/GenBank/DDBJ whole genome shotgun (WGS) entry which is preliminary data.</text>
</comment>
<accession>A0A5N6KTB9</accession>
<evidence type="ECO:0000313" key="2">
    <source>
        <dbReference type="Proteomes" id="UP000327013"/>
    </source>
</evidence>